<keyword evidence="1" id="KW-0812">Transmembrane</keyword>
<proteinExistence type="predicted"/>
<comment type="caution">
    <text evidence="3">The sequence shown here is derived from an EMBL/GenBank/DDBJ whole genome shotgun (WGS) entry which is preliminary data.</text>
</comment>
<dbReference type="EMBL" id="JAAVTX010000003">
    <property type="protein sequence ID" value="NKE45014.1"/>
    <property type="molecule type" value="Genomic_DNA"/>
</dbReference>
<evidence type="ECO:0000313" key="4">
    <source>
        <dbReference type="Proteomes" id="UP000765160"/>
    </source>
</evidence>
<dbReference type="InterPro" id="IPR018704">
    <property type="entry name" value="SecYEG/CpoB_TPR"/>
</dbReference>
<evidence type="ECO:0000256" key="1">
    <source>
        <dbReference type="SAM" id="Phobius"/>
    </source>
</evidence>
<name>A0ABX1EY96_9PROT</name>
<sequence length="216" mass="22620">MPDIFDEIEEDLRADRTRRLAKRWGGVVIGVVLLALAGAGGVQAWRWSEARQAATAANTYLALHRTAEAPGADLPAVADGFGALAREAPDGYRTLARLRAAALKAETGDVPAALALWDQVAGDSAAEALYRDLATLLYVGHGLETADPAQLAARIAPLTQPGNAWQAPAREMAALVAIRRGDTAEARQQLQALAADTAATPGLRERAQRLAAGLGS</sequence>
<feature type="transmembrane region" description="Helical" evidence="1">
    <location>
        <begin position="24"/>
        <end position="45"/>
    </location>
</feature>
<evidence type="ECO:0000313" key="3">
    <source>
        <dbReference type="EMBL" id="NKE45014.1"/>
    </source>
</evidence>
<protein>
    <submittedName>
        <fullName evidence="3">Tetratricopeptide repeat protein</fullName>
    </submittedName>
</protein>
<reference evidence="3 4" key="1">
    <citation type="submission" date="2020-03" db="EMBL/GenBank/DDBJ databases">
        <title>Roseomonas selenitidurans sp. nov. isolated from soil.</title>
        <authorList>
            <person name="Liu H."/>
        </authorList>
    </citation>
    <scope>NUCLEOTIDE SEQUENCE [LARGE SCALE GENOMIC DNA]</scope>
    <source>
        <strain evidence="3 4">JCM 15073</strain>
    </source>
</reference>
<accession>A0ABX1EY96</accession>
<evidence type="ECO:0000259" key="2">
    <source>
        <dbReference type="Pfam" id="PF09976"/>
    </source>
</evidence>
<dbReference type="Pfam" id="PF09976">
    <property type="entry name" value="TPR_21"/>
    <property type="match status" value="1"/>
</dbReference>
<keyword evidence="1" id="KW-1133">Transmembrane helix</keyword>
<dbReference type="RefSeq" id="WP_168049509.1">
    <property type="nucleotide sequence ID" value="NZ_JAATJR010000003.1"/>
</dbReference>
<feature type="domain" description="Ancillary SecYEG translocon subunit/Cell division coordinator CpoB TPR" evidence="2">
    <location>
        <begin position="22"/>
        <end position="195"/>
    </location>
</feature>
<keyword evidence="4" id="KW-1185">Reference proteome</keyword>
<gene>
    <name evidence="3" type="ORF">HB662_09505</name>
</gene>
<organism evidence="3 4">
    <name type="scientific">Falsiroseomonas frigidaquae</name>
    <dbReference type="NCBI Taxonomy" id="487318"/>
    <lineage>
        <taxon>Bacteria</taxon>
        <taxon>Pseudomonadati</taxon>
        <taxon>Pseudomonadota</taxon>
        <taxon>Alphaproteobacteria</taxon>
        <taxon>Acetobacterales</taxon>
        <taxon>Roseomonadaceae</taxon>
        <taxon>Falsiroseomonas</taxon>
    </lineage>
</organism>
<dbReference type="Proteomes" id="UP000765160">
    <property type="component" value="Unassembled WGS sequence"/>
</dbReference>
<keyword evidence="1" id="KW-0472">Membrane</keyword>